<dbReference type="Gene3D" id="3.20.20.190">
    <property type="entry name" value="Phosphatidylinositol (PI) phosphodiesterase"/>
    <property type="match status" value="1"/>
</dbReference>
<dbReference type="InterPro" id="IPR017946">
    <property type="entry name" value="PLC-like_Pdiesterase_TIM-brl"/>
</dbReference>
<dbReference type="GO" id="GO:0006629">
    <property type="term" value="P:lipid metabolic process"/>
    <property type="evidence" value="ECO:0007669"/>
    <property type="project" value="InterPro"/>
</dbReference>
<dbReference type="EMBL" id="HBFR01013879">
    <property type="protein sequence ID" value="CAD8882917.1"/>
    <property type="molecule type" value="Transcribed_RNA"/>
</dbReference>
<evidence type="ECO:0000313" key="2">
    <source>
        <dbReference type="EMBL" id="CAD8882917.1"/>
    </source>
</evidence>
<sequence>MMEHQELSFRPKISHLNQIAVQHSNANSWAFDGIATAENNCELENVHDGARDFRDTSSVSGSYSYSSSFSSDTRSSLASETTPTISININQTIFMIRLLFFSPVIYILVQFFIHDPFVIDNTAKDIIEIFEGETTFSDNFGNQGTTGTYIRPNLPLYPHLGSENATEPVGYTSDGTGRISSICPSDRSIVCCNGIFSSSFCNLPINQVMFPAMRHASSAPQTLYLQPNRSKSFEGALNAGYRALLFGLCDCGGIGLLAICKNKCDIGSVYPQNDLEVISNFLYAHTNEVIILFIKIYQHNGKHDSLLKFYELLETHNHELLDVMYDIRVHGDGLLPSMGEMIKMNKVS</sequence>
<protein>
    <submittedName>
        <fullName evidence="2">Uncharacterized protein</fullName>
    </submittedName>
</protein>
<keyword evidence="1" id="KW-0812">Transmembrane</keyword>
<organism evidence="2">
    <name type="scientific">Corethron hystrix</name>
    <dbReference type="NCBI Taxonomy" id="216773"/>
    <lineage>
        <taxon>Eukaryota</taxon>
        <taxon>Sar</taxon>
        <taxon>Stramenopiles</taxon>
        <taxon>Ochrophyta</taxon>
        <taxon>Bacillariophyta</taxon>
        <taxon>Coscinodiscophyceae</taxon>
        <taxon>Corethrophycidae</taxon>
        <taxon>Corethrales</taxon>
        <taxon>Corethraceae</taxon>
        <taxon>Corethron</taxon>
    </lineage>
</organism>
<name>A0A7S1BCX1_9STRA</name>
<feature type="transmembrane region" description="Helical" evidence="1">
    <location>
        <begin position="94"/>
        <end position="113"/>
    </location>
</feature>
<keyword evidence="1" id="KW-1133">Transmembrane helix</keyword>
<keyword evidence="1" id="KW-0472">Membrane</keyword>
<evidence type="ECO:0000256" key="1">
    <source>
        <dbReference type="SAM" id="Phobius"/>
    </source>
</evidence>
<reference evidence="2" key="1">
    <citation type="submission" date="2021-01" db="EMBL/GenBank/DDBJ databases">
        <authorList>
            <person name="Corre E."/>
            <person name="Pelletier E."/>
            <person name="Niang G."/>
            <person name="Scheremetjew M."/>
            <person name="Finn R."/>
            <person name="Kale V."/>
            <person name="Holt S."/>
            <person name="Cochrane G."/>
            <person name="Meng A."/>
            <person name="Brown T."/>
            <person name="Cohen L."/>
        </authorList>
    </citation>
    <scope>NUCLEOTIDE SEQUENCE</scope>
    <source>
        <strain evidence="2">308</strain>
    </source>
</reference>
<dbReference type="SUPFAM" id="SSF51695">
    <property type="entry name" value="PLC-like phosphodiesterases"/>
    <property type="match status" value="1"/>
</dbReference>
<dbReference type="AlphaFoldDB" id="A0A7S1BCX1"/>
<gene>
    <name evidence="2" type="ORF">CHYS00102_LOCUS10112</name>
</gene>
<accession>A0A7S1BCX1</accession>
<dbReference type="GO" id="GO:0008081">
    <property type="term" value="F:phosphoric diester hydrolase activity"/>
    <property type="evidence" value="ECO:0007669"/>
    <property type="project" value="InterPro"/>
</dbReference>
<proteinExistence type="predicted"/>